<reference evidence="1 2" key="1">
    <citation type="submission" date="2019-05" db="EMBL/GenBank/DDBJ databases">
        <title>Emergence of the Ug99 lineage of the wheat stem rust pathogen through somatic hybridization.</title>
        <authorList>
            <person name="Li F."/>
            <person name="Upadhyaya N.M."/>
            <person name="Sperschneider J."/>
            <person name="Matny O."/>
            <person name="Nguyen-Phuc H."/>
            <person name="Mago R."/>
            <person name="Raley C."/>
            <person name="Miller M.E."/>
            <person name="Silverstein K.A.T."/>
            <person name="Henningsen E."/>
            <person name="Hirsch C.D."/>
            <person name="Visser B."/>
            <person name="Pretorius Z.A."/>
            <person name="Steffenson B.J."/>
            <person name="Schwessinger B."/>
            <person name="Dodds P.N."/>
            <person name="Figueroa M."/>
        </authorList>
    </citation>
    <scope>NUCLEOTIDE SEQUENCE [LARGE SCALE GENOMIC DNA]</scope>
    <source>
        <strain evidence="1 2">Ug99</strain>
    </source>
</reference>
<evidence type="ECO:0000313" key="1">
    <source>
        <dbReference type="EMBL" id="KAA1124194.1"/>
    </source>
</evidence>
<comment type="caution">
    <text evidence="1">The sequence shown here is derived from an EMBL/GenBank/DDBJ whole genome shotgun (WGS) entry which is preliminary data.</text>
</comment>
<evidence type="ECO:0000313" key="2">
    <source>
        <dbReference type="Proteomes" id="UP000325313"/>
    </source>
</evidence>
<gene>
    <name evidence="1" type="ORF">PGTUg99_003755</name>
</gene>
<organism evidence="1 2">
    <name type="scientific">Puccinia graminis f. sp. tritici</name>
    <dbReference type="NCBI Taxonomy" id="56615"/>
    <lineage>
        <taxon>Eukaryota</taxon>
        <taxon>Fungi</taxon>
        <taxon>Dikarya</taxon>
        <taxon>Basidiomycota</taxon>
        <taxon>Pucciniomycotina</taxon>
        <taxon>Pucciniomycetes</taxon>
        <taxon>Pucciniales</taxon>
        <taxon>Pucciniaceae</taxon>
        <taxon>Puccinia</taxon>
    </lineage>
</organism>
<sequence>MMVKQLPAIVGVHWRQESLQITKLPRCASSLLLTLDSLKNSYPSLEAAHLSTDYLIKQVLNDHTRMGGQTSNKEMKAHSGTFYKLITPDHHSMMRNLLSHPISLKLFIFNTLLDTLDCLANLLEKFLQLLPFKAIKEIDQMMKVQNKSNTLDLD</sequence>
<name>A0A5B0RHE4_PUCGR</name>
<dbReference type="AlphaFoldDB" id="A0A5B0RHE4"/>
<protein>
    <submittedName>
        <fullName evidence="1">Uncharacterized protein</fullName>
    </submittedName>
</protein>
<dbReference type="EMBL" id="VDEP01000204">
    <property type="protein sequence ID" value="KAA1124194.1"/>
    <property type="molecule type" value="Genomic_DNA"/>
</dbReference>
<dbReference type="Proteomes" id="UP000325313">
    <property type="component" value="Unassembled WGS sequence"/>
</dbReference>
<proteinExistence type="predicted"/>
<accession>A0A5B0RHE4</accession>